<dbReference type="VEuPathDB" id="FungiDB:GMDG_00667"/>
<evidence type="ECO:0000313" key="2">
    <source>
        <dbReference type="EMBL" id="OAF63089.1"/>
    </source>
</evidence>
<protein>
    <submittedName>
        <fullName evidence="2">Uncharacterized protein</fullName>
    </submittedName>
</protein>
<dbReference type="GeneID" id="36283691"/>
<sequence length="156" mass="17785">MDGFGASSSASKAVEDENEGPEYASNTGKPPSKQKGRRNIMLEKFRADVEPSLASYTHMQKPFFFYGFRLPEPPVLEPASVQGYKIMLWGQYPALVNGPIDNHVDGMSLAQRSWWRARGHWTSGRRRSRRKWHRTFGSGGLSRKEELWRIASNLVE</sequence>
<dbReference type="OrthoDB" id="3262926at2759"/>
<dbReference type="AlphaFoldDB" id="A0A177ALZ6"/>
<proteinExistence type="predicted"/>
<reference evidence="2" key="1">
    <citation type="submission" date="2016-03" db="EMBL/GenBank/DDBJ databases">
        <title>Updated assembly of Pseudogymnoascus destructans, the fungus causing white-nose syndrome of bats.</title>
        <authorList>
            <person name="Palmer J.M."/>
            <person name="Drees K.P."/>
            <person name="Foster J.T."/>
            <person name="Lindner D.L."/>
        </authorList>
    </citation>
    <scope>NUCLEOTIDE SEQUENCE [LARGE SCALE GENOMIC DNA]</scope>
    <source>
        <strain evidence="2">20631-21</strain>
    </source>
</reference>
<gene>
    <name evidence="2" type="ORF">VC83_00597</name>
</gene>
<dbReference type="EMBL" id="KV441386">
    <property type="protein sequence ID" value="OAF63089.1"/>
    <property type="molecule type" value="Genomic_DNA"/>
</dbReference>
<dbReference type="RefSeq" id="XP_024328359.1">
    <property type="nucleotide sequence ID" value="XM_024464286.1"/>
</dbReference>
<organism evidence="2">
    <name type="scientific">Pseudogymnoascus destructans</name>
    <dbReference type="NCBI Taxonomy" id="655981"/>
    <lineage>
        <taxon>Eukaryota</taxon>
        <taxon>Fungi</taxon>
        <taxon>Dikarya</taxon>
        <taxon>Ascomycota</taxon>
        <taxon>Pezizomycotina</taxon>
        <taxon>Leotiomycetes</taxon>
        <taxon>Thelebolales</taxon>
        <taxon>Thelebolaceae</taxon>
        <taxon>Pseudogymnoascus</taxon>
    </lineage>
</organism>
<accession>A0A177ALZ6</accession>
<name>A0A177ALZ6_9PEZI</name>
<dbReference type="Proteomes" id="UP000077154">
    <property type="component" value="Unassembled WGS sequence"/>
</dbReference>
<feature type="compositionally biased region" description="Polar residues" evidence="1">
    <location>
        <begin position="1"/>
        <end position="11"/>
    </location>
</feature>
<feature type="region of interest" description="Disordered" evidence="1">
    <location>
        <begin position="1"/>
        <end position="38"/>
    </location>
</feature>
<dbReference type="eggNOG" id="ENOG502R8DA">
    <property type="taxonomic scope" value="Eukaryota"/>
</dbReference>
<evidence type="ECO:0000256" key="1">
    <source>
        <dbReference type="SAM" id="MobiDB-lite"/>
    </source>
</evidence>